<proteinExistence type="predicted"/>
<feature type="transmembrane region" description="Helical" evidence="1">
    <location>
        <begin position="74"/>
        <end position="98"/>
    </location>
</feature>
<sequence>MLQLLDIVSNHQFLKISLQVSALLSPYSTMNKPKSNHTNPSSLTTSFFLITLIASFAIVSLAKMSTKFTHKWLSLVTVAPLSWLLVWCLSMLVLGAFLRPRKCLMSHHLSPARIFYCGIRF</sequence>
<reference evidence="2" key="1">
    <citation type="submission" date="2018-02" db="EMBL/GenBank/DDBJ databases">
        <title>Rhizophora mucronata_Transcriptome.</title>
        <authorList>
            <person name="Meera S.P."/>
            <person name="Sreeshan A."/>
            <person name="Augustine A."/>
        </authorList>
    </citation>
    <scope>NUCLEOTIDE SEQUENCE</scope>
    <source>
        <tissue evidence="2">Leaf</tissue>
    </source>
</reference>
<feature type="transmembrane region" description="Helical" evidence="1">
    <location>
        <begin position="42"/>
        <end position="62"/>
    </location>
</feature>
<name>A0A2P2IGZ1_RHIMU</name>
<evidence type="ECO:0000256" key="1">
    <source>
        <dbReference type="SAM" id="Phobius"/>
    </source>
</evidence>
<keyword evidence="1" id="KW-1133">Transmembrane helix</keyword>
<evidence type="ECO:0000313" key="2">
    <source>
        <dbReference type="EMBL" id="MBW80488.1"/>
    </source>
</evidence>
<keyword evidence="1" id="KW-0812">Transmembrane</keyword>
<organism evidence="2">
    <name type="scientific">Rhizophora mucronata</name>
    <name type="common">Asiatic mangrove</name>
    <dbReference type="NCBI Taxonomy" id="61149"/>
    <lineage>
        <taxon>Eukaryota</taxon>
        <taxon>Viridiplantae</taxon>
        <taxon>Streptophyta</taxon>
        <taxon>Embryophyta</taxon>
        <taxon>Tracheophyta</taxon>
        <taxon>Spermatophyta</taxon>
        <taxon>Magnoliopsida</taxon>
        <taxon>eudicotyledons</taxon>
        <taxon>Gunneridae</taxon>
        <taxon>Pentapetalae</taxon>
        <taxon>rosids</taxon>
        <taxon>fabids</taxon>
        <taxon>Malpighiales</taxon>
        <taxon>Rhizophoraceae</taxon>
        <taxon>Rhizophora</taxon>
    </lineage>
</organism>
<protein>
    <submittedName>
        <fullName evidence="2">Uncharacterized protein</fullName>
    </submittedName>
</protein>
<dbReference type="AlphaFoldDB" id="A0A2P2IGZ1"/>
<accession>A0A2P2IGZ1</accession>
<keyword evidence="1" id="KW-0472">Membrane</keyword>
<dbReference type="EMBL" id="GGEC01000005">
    <property type="protein sequence ID" value="MBW80488.1"/>
    <property type="molecule type" value="Transcribed_RNA"/>
</dbReference>